<name>A0A6C0IFS3_9ZZZZ</name>
<proteinExistence type="predicted"/>
<evidence type="ECO:0000313" key="2">
    <source>
        <dbReference type="EMBL" id="QHT90353.1"/>
    </source>
</evidence>
<keyword evidence="1" id="KW-0472">Membrane</keyword>
<reference evidence="2" key="1">
    <citation type="journal article" date="2020" name="Nature">
        <title>Giant virus diversity and host interactions through global metagenomics.</title>
        <authorList>
            <person name="Schulz F."/>
            <person name="Roux S."/>
            <person name="Paez-Espino D."/>
            <person name="Jungbluth S."/>
            <person name="Walsh D.A."/>
            <person name="Denef V.J."/>
            <person name="McMahon K.D."/>
            <person name="Konstantinidis K.T."/>
            <person name="Eloe-Fadrosh E.A."/>
            <person name="Kyrpides N.C."/>
            <person name="Woyke T."/>
        </authorList>
    </citation>
    <scope>NUCLEOTIDE SEQUENCE</scope>
    <source>
        <strain evidence="2">GVMAG-M-3300023184-68</strain>
    </source>
</reference>
<evidence type="ECO:0000256" key="1">
    <source>
        <dbReference type="SAM" id="Phobius"/>
    </source>
</evidence>
<accession>A0A6C0IFS3</accession>
<keyword evidence="1" id="KW-0812">Transmembrane</keyword>
<dbReference type="EMBL" id="MN740153">
    <property type="protein sequence ID" value="QHT90353.1"/>
    <property type="molecule type" value="Genomic_DNA"/>
</dbReference>
<feature type="transmembrane region" description="Helical" evidence="1">
    <location>
        <begin position="41"/>
        <end position="66"/>
    </location>
</feature>
<dbReference type="AlphaFoldDB" id="A0A6C0IFS3"/>
<sequence>MTTSIIRDSCIEFFQKEEIKRCVKEIIRPIVLIIYNEIYPYIWFICMYNVFLIFLTLANLILLFWIRSLIINIQPSKIST</sequence>
<keyword evidence="1" id="KW-1133">Transmembrane helix</keyword>
<protein>
    <submittedName>
        <fullName evidence="2">Uncharacterized protein</fullName>
    </submittedName>
</protein>
<organism evidence="2">
    <name type="scientific">viral metagenome</name>
    <dbReference type="NCBI Taxonomy" id="1070528"/>
    <lineage>
        <taxon>unclassified sequences</taxon>
        <taxon>metagenomes</taxon>
        <taxon>organismal metagenomes</taxon>
    </lineage>
</organism>